<comment type="caution">
    <text evidence="2">The sequence shown here is derived from an EMBL/GenBank/DDBJ whole genome shotgun (WGS) entry which is preliminary data.</text>
</comment>
<feature type="transmembrane region" description="Helical" evidence="1">
    <location>
        <begin position="113"/>
        <end position="134"/>
    </location>
</feature>
<dbReference type="RefSeq" id="WP_182338935.1">
    <property type="nucleotide sequence ID" value="NZ_JACGXS010000003.1"/>
</dbReference>
<dbReference type="Proteomes" id="UP000547058">
    <property type="component" value="Unassembled WGS sequence"/>
</dbReference>
<proteinExistence type="predicted"/>
<accession>A0A7W3FLK2</accession>
<gene>
    <name evidence="2" type="ORF">H4O11_08210</name>
</gene>
<sequence>MGSSEPTGFVNLRFYLAGAVAIVFAWCCFHGLVWLALSVGIVPILHYDPPAGQWILIGDAMLSGWHKIRVTEDFTLAGYTLLFLTAVLTYYVTRLAYHRDFAKVFGRRDRWLIAGWMIGAPLIAAEGHALFVLVFRIPLAQQWPTFFGIIALCIFIASARLFAWSWGWVMRRCKVPR</sequence>
<evidence type="ECO:0008006" key="4">
    <source>
        <dbReference type="Google" id="ProtNLM"/>
    </source>
</evidence>
<protein>
    <recommendedName>
        <fullName evidence="4">Transmembrane protein</fullName>
    </recommendedName>
</protein>
<evidence type="ECO:0000313" key="3">
    <source>
        <dbReference type="Proteomes" id="UP000547058"/>
    </source>
</evidence>
<keyword evidence="1" id="KW-0812">Transmembrane</keyword>
<dbReference type="EMBL" id="JACGXS010000003">
    <property type="protein sequence ID" value="MBA8681798.1"/>
    <property type="molecule type" value="Genomic_DNA"/>
</dbReference>
<feature type="transmembrane region" description="Helical" evidence="1">
    <location>
        <begin position="74"/>
        <end position="92"/>
    </location>
</feature>
<organism evidence="2 3">
    <name type="scientific">Stenotrophomonas tumulicola</name>
    <dbReference type="NCBI Taxonomy" id="1685415"/>
    <lineage>
        <taxon>Bacteria</taxon>
        <taxon>Pseudomonadati</taxon>
        <taxon>Pseudomonadota</taxon>
        <taxon>Gammaproteobacteria</taxon>
        <taxon>Lysobacterales</taxon>
        <taxon>Lysobacteraceae</taxon>
        <taxon>Stenotrophomonas</taxon>
    </lineage>
</organism>
<name>A0A7W3FLK2_9GAMM</name>
<evidence type="ECO:0000256" key="1">
    <source>
        <dbReference type="SAM" id="Phobius"/>
    </source>
</evidence>
<feature type="transmembrane region" description="Helical" evidence="1">
    <location>
        <begin position="12"/>
        <end position="37"/>
    </location>
</feature>
<keyword evidence="1" id="KW-1133">Transmembrane helix</keyword>
<evidence type="ECO:0000313" key="2">
    <source>
        <dbReference type="EMBL" id="MBA8681798.1"/>
    </source>
</evidence>
<keyword evidence="1" id="KW-0472">Membrane</keyword>
<dbReference type="AlphaFoldDB" id="A0A7W3FLK2"/>
<feature type="transmembrane region" description="Helical" evidence="1">
    <location>
        <begin position="146"/>
        <end position="169"/>
    </location>
</feature>
<keyword evidence="3" id="KW-1185">Reference proteome</keyword>
<reference evidence="2 3" key="1">
    <citation type="submission" date="2020-08" db="EMBL/GenBank/DDBJ databases">
        <title>Stenotrophomonas tumulicola JCM 30961.</title>
        <authorList>
            <person name="Deng Y."/>
        </authorList>
    </citation>
    <scope>NUCLEOTIDE SEQUENCE [LARGE SCALE GENOMIC DNA]</scope>
    <source>
        <strain evidence="2 3">JCM 30961</strain>
    </source>
</reference>